<keyword evidence="4" id="KW-1185">Reference proteome</keyword>
<evidence type="ECO:0000313" key="4">
    <source>
        <dbReference type="Proteomes" id="UP000575083"/>
    </source>
</evidence>
<evidence type="ECO:0000313" key="3">
    <source>
        <dbReference type="EMBL" id="MBB6561991.1"/>
    </source>
</evidence>
<gene>
    <name evidence="3" type="ORF">HNP48_004693</name>
</gene>
<evidence type="ECO:0000256" key="1">
    <source>
        <dbReference type="SAM" id="MobiDB-lite"/>
    </source>
</evidence>
<feature type="transmembrane region" description="Helical" evidence="2">
    <location>
        <begin position="39"/>
        <end position="62"/>
    </location>
</feature>
<organism evidence="3 4">
    <name type="scientific">Acidovorax soli</name>
    <dbReference type="NCBI Taxonomy" id="592050"/>
    <lineage>
        <taxon>Bacteria</taxon>
        <taxon>Pseudomonadati</taxon>
        <taxon>Pseudomonadota</taxon>
        <taxon>Betaproteobacteria</taxon>
        <taxon>Burkholderiales</taxon>
        <taxon>Comamonadaceae</taxon>
        <taxon>Acidovorax</taxon>
    </lineage>
</organism>
<feature type="region of interest" description="Disordered" evidence="1">
    <location>
        <begin position="69"/>
        <end position="96"/>
    </location>
</feature>
<feature type="compositionally biased region" description="Polar residues" evidence="1">
    <location>
        <begin position="69"/>
        <end position="79"/>
    </location>
</feature>
<keyword evidence="2" id="KW-0472">Membrane</keyword>
<keyword evidence="2" id="KW-0812">Transmembrane</keyword>
<dbReference type="Proteomes" id="UP000575083">
    <property type="component" value="Unassembled WGS sequence"/>
</dbReference>
<evidence type="ECO:0000256" key="2">
    <source>
        <dbReference type="SAM" id="Phobius"/>
    </source>
</evidence>
<dbReference type="RefSeq" id="WP_184861574.1">
    <property type="nucleotide sequence ID" value="NZ_JACHLK010000010.1"/>
</dbReference>
<dbReference type="AlphaFoldDB" id="A0A7X0UB55"/>
<reference evidence="3 4" key="1">
    <citation type="submission" date="2020-08" db="EMBL/GenBank/DDBJ databases">
        <title>Functional genomics of gut bacteria from endangered species of beetles.</title>
        <authorList>
            <person name="Carlos-Shanley C."/>
        </authorList>
    </citation>
    <scope>NUCLEOTIDE SEQUENCE [LARGE SCALE GENOMIC DNA]</scope>
    <source>
        <strain evidence="3 4">S00198</strain>
    </source>
</reference>
<protein>
    <submittedName>
        <fullName evidence="3">Uncharacterized protein</fullName>
    </submittedName>
</protein>
<comment type="caution">
    <text evidence="3">The sequence shown here is derived from an EMBL/GenBank/DDBJ whole genome shotgun (WGS) entry which is preliminary data.</text>
</comment>
<dbReference type="EMBL" id="JACHLK010000010">
    <property type="protein sequence ID" value="MBB6561991.1"/>
    <property type="molecule type" value="Genomic_DNA"/>
</dbReference>
<sequence length="96" mass="10366">MTTKTTAKTYPPSPLRPFVDAGVPAEILLEAHRVQQRPAMIRSIALVVTAFGSALGIAAYIYDSHNTRARSQTPASHQVVQAEDAQKSLPMPQKAP</sequence>
<proteinExistence type="predicted"/>
<accession>A0A7X0UB55</accession>
<keyword evidence="2" id="KW-1133">Transmembrane helix</keyword>
<name>A0A7X0UB55_9BURK</name>